<accession>A0A7J0CGS4</accession>
<evidence type="ECO:0000256" key="3">
    <source>
        <dbReference type="SAM" id="MobiDB-lite"/>
    </source>
</evidence>
<feature type="DNA-binding region" description="H-T-H motif" evidence="2">
    <location>
        <begin position="65"/>
        <end position="84"/>
    </location>
</feature>
<feature type="compositionally biased region" description="Basic and acidic residues" evidence="3">
    <location>
        <begin position="1"/>
        <end position="10"/>
    </location>
</feature>
<dbReference type="InterPro" id="IPR001647">
    <property type="entry name" value="HTH_TetR"/>
</dbReference>
<evidence type="ECO:0000259" key="4">
    <source>
        <dbReference type="PROSITE" id="PS50977"/>
    </source>
</evidence>
<reference evidence="5 6" key="1">
    <citation type="submission" date="2020-05" db="EMBL/GenBank/DDBJ databases">
        <title>Whole genome shotgun sequence of Streptomyces microflavus NBRC 13062.</title>
        <authorList>
            <person name="Komaki H."/>
            <person name="Tamura T."/>
        </authorList>
    </citation>
    <scope>NUCLEOTIDE SEQUENCE [LARGE SCALE GENOMIC DNA]</scope>
    <source>
        <strain evidence="5 6">NBRC 13062</strain>
    </source>
</reference>
<dbReference type="PANTHER" id="PTHR30055:SF226">
    <property type="entry name" value="HTH-TYPE TRANSCRIPTIONAL REGULATOR PKSA"/>
    <property type="match status" value="1"/>
</dbReference>
<gene>
    <name evidence="5" type="ORF">Smic_02080</name>
</gene>
<organism evidence="5 6">
    <name type="scientific">Streptomyces microflavus</name>
    <name type="common">Streptomyces lipmanii</name>
    <dbReference type="NCBI Taxonomy" id="1919"/>
    <lineage>
        <taxon>Bacteria</taxon>
        <taxon>Bacillati</taxon>
        <taxon>Actinomycetota</taxon>
        <taxon>Actinomycetes</taxon>
        <taxon>Kitasatosporales</taxon>
        <taxon>Streptomycetaceae</taxon>
        <taxon>Streptomyces</taxon>
    </lineage>
</organism>
<dbReference type="SUPFAM" id="SSF46689">
    <property type="entry name" value="Homeodomain-like"/>
    <property type="match status" value="1"/>
</dbReference>
<comment type="caution">
    <text evidence="5">The sequence shown here is derived from an EMBL/GenBank/DDBJ whole genome shotgun (WGS) entry which is preliminary data.</text>
</comment>
<dbReference type="GO" id="GO:0000976">
    <property type="term" value="F:transcription cis-regulatory region binding"/>
    <property type="evidence" value="ECO:0007669"/>
    <property type="project" value="TreeGrafter"/>
</dbReference>
<feature type="compositionally biased region" description="Polar residues" evidence="3">
    <location>
        <begin position="18"/>
        <end position="35"/>
    </location>
</feature>
<name>A0A7J0CGS4_STRMI</name>
<dbReference type="Gene3D" id="1.10.357.10">
    <property type="entry name" value="Tetracycline Repressor, domain 2"/>
    <property type="match status" value="1"/>
</dbReference>
<evidence type="ECO:0000256" key="1">
    <source>
        <dbReference type="ARBA" id="ARBA00023125"/>
    </source>
</evidence>
<dbReference type="PRINTS" id="PR00455">
    <property type="entry name" value="HTHTETR"/>
</dbReference>
<dbReference type="Proteomes" id="UP000498740">
    <property type="component" value="Unassembled WGS sequence"/>
</dbReference>
<feature type="region of interest" description="Disordered" evidence="3">
    <location>
        <begin position="1"/>
        <end position="38"/>
    </location>
</feature>
<dbReference type="PANTHER" id="PTHR30055">
    <property type="entry name" value="HTH-TYPE TRANSCRIPTIONAL REGULATOR RUTR"/>
    <property type="match status" value="1"/>
</dbReference>
<feature type="domain" description="HTH tetR-type" evidence="4">
    <location>
        <begin position="42"/>
        <end position="102"/>
    </location>
</feature>
<dbReference type="EMBL" id="BLWD01000001">
    <property type="protein sequence ID" value="GFN01652.1"/>
    <property type="molecule type" value="Genomic_DNA"/>
</dbReference>
<keyword evidence="1 2" id="KW-0238">DNA-binding</keyword>
<dbReference type="InterPro" id="IPR036271">
    <property type="entry name" value="Tet_transcr_reg_TetR-rel_C_sf"/>
</dbReference>
<proteinExistence type="predicted"/>
<evidence type="ECO:0000313" key="5">
    <source>
        <dbReference type="EMBL" id="GFN01652.1"/>
    </source>
</evidence>
<sequence>MATKGNDRSGGRTRPGFGTQTAAAAQPKQETTVRQPVQRRSIDKRQELVAAAARVFAEKGYYRTTIEDITTLAGVGRGAFYHYFNKGKSDVATAVVTEGFTMDAAVPMLPRIQSVVDASIALATLTPVVPVVKAAARLATEQDHPDFYGHLVRLYIPQVTQLIQQAKEFGELQPGVDPAVTAEAWVMLYSGTDQHARLDYRRLPQKIAQANAVIVRGIVTPETALKLDMSVQRGDLLVRQSRWAKEYIEGLEAAASVGSPT</sequence>
<dbReference type="InterPro" id="IPR050109">
    <property type="entry name" value="HTH-type_TetR-like_transc_reg"/>
</dbReference>
<dbReference type="InterPro" id="IPR009057">
    <property type="entry name" value="Homeodomain-like_sf"/>
</dbReference>
<protein>
    <recommendedName>
        <fullName evidence="4">HTH tetR-type domain-containing protein</fullName>
    </recommendedName>
</protein>
<evidence type="ECO:0000313" key="6">
    <source>
        <dbReference type="Proteomes" id="UP000498740"/>
    </source>
</evidence>
<dbReference type="SUPFAM" id="SSF48498">
    <property type="entry name" value="Tetracyclin repressor-like, C-terminal domain"/>
    <property type="match status" value="1"/>
</dbReference>
<dbReference type="GO" id="GO:0003700">
    <property type="term" value="F:DNA-binding transcription factor activity"/>
    <property type="evidence" value="ECO:0007669"/>
    <property type="project" value="TreeGrafter"/>
</dbReference>
<dbReference type="Pfam" id="PF00440">
    <property type="entry name" value="TetR_N"/>
    <property type="match status" value="1"/>
</dbReference>
<dbReference type="AlphaFoldDB" id="A0A7J0CGS4"/>
<evidence type="ECO:0000256" key="2">
    <source>
        <dbReference type="PROSITE-ProRule" id="PRU00335"/>
    </source>
</evidence>
<dbReference type="PROSITE" id="PS50977">
    <property type="entry name" value="HTH_TETR_2"/>
    <property type="match status" value="1"/>
</dbReference>